<dbReference type="Proteomes" id="UP000295252">
    <property type="component" value="Chromosome X"/>
</dbReference>
<dbReference type="EMBL" id="HG739202">
    <property type="protein sequence ID" value="CDP16172.1"/>
    <property type="molecule type" value="Genomic_DNA"/>
</dbReference>
<gene>
    <name evidence="4" type="ORF">GSCOC_T00017257001</name>
</gene>
<keyword evidence="3" id="KW-0648">Protein biosynthesis</keyword>
<dbReference type="PhylomeDB" id="A0A068V6K0"/>
<evidence type="ECO:0000256" key="1">
    <source>
        <dbReference type="ARBA" id="ARBA00022490"/>
    </source>
</evidence>
<accession>A0A068V6K0</accession>
<dbReference type="GO" id="GO:0005852">
    <property type="term" value="C:eukaryotic translation initiation factor 3 complex"/>
    <property type="evidence" value="ECO:0007669"/>
    <property type="project" value="InterPro"/>
</dbReference>
<reference evidence="5" key="1">
    <citation type="journal article" date="2014" name="Science">
        <title>The coffee genome provides insight into the convergent evolution of caffeine biosynthesis.</title>
        <authorList>
            <person name="Denoeud F."/>
            <person name="Carretero-Paulet L."/>
            <person name="Dereeper A."/>
            <person name="Droc G."/>
            <person name="Guyot R."/>
            <person name="Pietrella M."/>
            <person name="Zheng C."/>
            <person name="Alberti A."/>
            <person name="Anthony F."/>
            <person name="Aprea G."/>
            <person name="Aury J.M."/>
            <person name="Bento P."/>
            <person name="Bernard M."/>
            <person name="Bocs S."/>
            <person name="Campa C."/>
            <person name="Cenci A."/>
            <person name="Combes M.C."/>
            <person name="Crouzillat D."/>
            <person name="Da Silva C."/>
            <person name="Daddiego L."/>
            <person name="De Bellis F."/>
            <person name="Dussert S."/>
            <person name="Garsmeur O."/>
            <person name="Gayraud T."/>
            <person name="Guignon V."/>
            <person name="Jahn K."/>
            <person name="Jamilloux V."/>
            <person name="Joet T."/>
            <person name="Labadie K."/>
            <person name="Lan T."/>
            <person name="Leclercq J."/>
            <person name="Lepelley M."/>
            <person name="Leroy T."/>
            <person name="Li L.T."/>
            <person name="Librado P."/>
            <person name="Lopez L."/>
            <person name="Munoz A."/>
            <person name="Noel B."/>
            <person name="Pallavicini A."/>
            <person name="Perrotta G."/>
            <person name="Poncet V."/>
            <person name="Pot D."/>
            <person name="Priyono X."/>
            <person name="Rigoreau M."/>
            <person name="Rouard M."/>
            <person name="Rozas J."/>
            <person name="Tranchant-Dubreuil C."/>
            <person name="VanBuren R."/>
            <person name="Zhang Q."/>
            <person name="Andrade A.C."/>
            <person name="Argout X."/>
            <person name="Bertrand B."/>
            <person name="de Kochko A."/>
            <person name="Graziosi G."/>
            <person name="Henry R.J."/>
            <person name="Jayarama X."/>
            <person name="Ming R."/>
            <person name="Nagai C."/>
            <person name="Rounsley S."/>
            <person name="Sankoff D."/>
            <person name="Giuliano G."/>
            <person name="Albert V.A."/>
            <person name="Wincker P."/>
            <person name="Lashermes P."/>
        </authorList>
    </citation>
    <scope>NUCLEOTIDE SEQUENCE [LARGE SCALE GENOMIC DNA]</scope>
    <source>
        <strain evidence="5">cv. DH200-94</strain>
    </source>
</reference>
<dbReference type="OMA" id="HKHKTHA"/>
<keyword evidence="1" id="KW-0963">Cytoplasm</keyword>
<proteinExistence type="predicted"/>
<evidence type="ECO:0000256" key="2">
    <source>
        <dbReference type="ARBA" id="ARBA00022540"/>
    </source>
</evidence>
<organism evidence="4 5">
    <name type="scientific">Coffea canephora</name>
    <name type="common">Robusta coffee</name>
    <dbReference type="NCBI Taxonomy" id="49390"/>
    <lineage>
        <taxon>Eukaryota</taxon>
        <taxon>Viridiplantae</taxon>
        <taxon>Streptophyta</taxon>
        <taxon>Embryophyta</taxon>
        <taxon>Tracheophyta</taxon>
        <taxon>Spermatophyta</taxon>
        <taxon>Magnoliopsida</taxon>
        <taxon>eudicotyledons</taxon>
        <taxon>Gunneridae</taxon>
        <taxon>Pentapetalae</taxon>
        <taxon>asterids</taxon>
        <taxon>lamiids</taxon>
        <taxon>Gentianales</taxon>
        <taxon>Rubiaceae</taxon>
        <taxon>Ixoroideae</taxon>
        <taxon>Gardenieae complex</taxon>
        <taxon>Bertiereae - Coffeeae clade</taxon>
        <taxon>Coffeeae</taxon>
        <taxon>Coffea</taxon>
    </lineage>
</organism>
<dbReference type="Gramene" id="CDP16172">
    <property type="protein sequence ID" value="CDP16172"/>
    <property type="gene ID" value="GSCOC_T00017257001"/>
</dbReference>
<dbReference type="AlphaFoldDB" id="A0A068V6K0"/>
<protein>
    <submittedName>
        <fullName evidence="4">Uncharacterized protein</fullName>
    </submittedName>
</protein>
<name>A0A068V6K0_COFCA</name>
<dbReference type="STRING" id="49390.A0A068V6K0"/>
<keyword evidence="2" id="KW-0396">Initiation factor</keyword>
<sequence>MQNVNAINKCLYLFFSISKITVFPLYFHKHKTHAVDSDGKISSNADVDFYVDDDMIHVIESKPAKRYGDYFLRQIVKLEGVMTDVDRVKLE</sequence>
<dbReference type="OrthoDB" id="15082at2759"/>
<keyword evidence="5" id="KW-1185">Reference proteome</keyword>
<dbReference type="InParanoid" id="A0A068V6K0"/>
<evidence type="ECO:0000256" key="3">
    <source>
        <dbReference type="ARBA" id="ARBA00022917"/>
    </source>
</evidence>
<dbReference type="GO" id="GO:0003743">
    <property type="term" value="F:translation initiation factor activity"/>
    <property type="evidence" value="ECO:0007669"/>
    <property type="project" value="UniProtKB-KW"/>
</dbReference>
<evidence type="ECO:0000313" key="4">
    <source>
        <dbReference type="EMBL" id="CDP16172.1"/>
    </source>
</evidence>
<evidence type="ECO:0000313" key="5">
    <source>
        <dbReference type="Proteomes" id="UP000295252"/>
    </source>
</evidence>
<dbReference type="PANTHER" id="PTHR13242:SF0">
    <property type="entry name" value="EUKARYOTIC TRANSLATION INITIATION FACTOR 3 SUBUNIT L"/>
    <property type="match status" value="1"/>
</dbReference>
<dbReference type="PANTHER" id="PTHR13242">
    <property type="entry name" value="EUKARYOTIC TRANSLATION INITIATION FACTOR 3"/>
    <property type="match status" value="1"/>
</dbReference>
<dbReference type="Pfam" id="PF10255">
    <property type="entry name" value="Paf67"/>
    <property type="match status" value="1"/>
</dbReference>
<dbReference type="InterPro" id="IPR019382">
    <property type="entry name" value="eIF3l"/>
</dbReference>